<dbReference type="AlphaFoldDB" id="A0AAU2A808"/>
<organism evidence="1">
    <name type="scientific">Streptomyces sp. NBC_00093</name>
    <dbReference type="NCBI Taxonomy" id="2975649"/>
    <lineage>
        <taxon>Bacteria</taxon>
        <taxon>Bacillati</taxon>
        <taxon>Actinomycetota</taxon>
        <taxon>Actinomycetes</taxon>
        <taxon>Kitasatosporales</taxon>
        <taxon>Streptomycetaceae</taxon>
        <taxon>Streptomyces</taxon>
    </lineage>
</organism>
<reference evidence="1" key="1">
    <citation type="submission" date="2022-10" db="EMBL/GenBank/DDBJ databases">
        <title>The complete genomes of actinobacterial strains from the NBC collection.</title>
        <authorList>
            <person name="Joergensen T.S."/>
            <person name="Alvarez Arevalo M."/>
            <person name="Sterndorff E.B."/>
            <person name="Faurdal D."/>
            <person name="Vuksanovic O."/>
            <person name="Mourched A.-S."/>
            <person name="Charusanti P."/>
            <person name="Shaw S."/>
            <person name="Blin K."/>
            <person name="Weber T."/>
        </authorList>
    </citation>
    <scope>NUCLEOTIDE SEQUENCE</scope>
    <source>
        <strain evidence="1">NBC_00093</strain>
    </source>
</reference>
<dbReference type="Pfam" id="PF05331">
    <property type="entry name" value="DUF742"/>
    <property type="match status" value="1"/>
</dbReference>
<gene>
    <name evidence="1" type="ORF">OHA22_32225</name>
</gene>
<accession>A0AAU2A808</accession>
<protein>
    <submittedName>
        <fullName evidence="1">DUF742 domain-containing protein</fullName>
    </submittedName>
</protein>
<sequence>MTSRPRQEPLSRAGDDTGSIVRLYTVTDGRTRPRHHLNLQTVLGPGRRRPGPGLSAESAQIVALCRQRPCPLAELAGTTGLHVTAVKVLVSDLIDAGALKVPVPEAPGDRSEIQLLESLSAHLKIKYPDAVAKAG</sequence>
<proteinExistence type="predicted"/>
<dbReference type="PANTHER" id="PTHR36221:SF1">
    <property type="entry name" value="DUF742 DOMAIN-CONTAINING PROTEIN"/>
    <property type="match status" value="1"/>
</dbReference>
<evidence type="ECO:0000313" key="1">
    <source>
        <dbReference type="EMBL" id="WTT19862.1"/>
    </source>
</evidence>
<dbReference type="InterPro" id="IPR007995">
    <property type="entry name" value="DUF742"/>
</dbReference>
<dbReference type="EMBL" id="CP108222">
    <property type="protein sequence ID" value="WTT19862.1"/>
    <property type="molecule type" value="Genomic_DNA"/>
</dbReference>
<name>A0AAU2A808_9ACTN</name>
<dbReference type="PANTHER" id="PTHR36221">
    <property type="entry name" value="DUF742 DOMAIN-CONTAINING PROTEIN"/>
    <property type="match status" value="1"/>
</dbReference>